<dbReference type="PANTHER" id="PTHR37534">
    <property type="entry name" value="TRANSCRIPTIONAL ACTIVATOR PROTEIN UGA3"/>
    <property type="match status" value="1"/>
</dbReference>
<evidence type="ECO:0000313" key="4">
    <source>
        <dbReference type="EMBL" id="RVX72713.1"/>
    </source>
</evidence>
<sequence length="478" mass="52956">MQSGTRSKKKASRNAHQTTPTTVPGTSDPAKEIPSTPDWVRQALQGKEFPLLSTPSSSLSSKDQFLLQHYFYTVANLLSSTHDRSVNTYRMVILPMAMSSEMLLNALLLVSTTHLSSRYEHVALDLPKYRQRVLPSLINRINSWQRFEATTLATIIMLSINEVFEANADTWSRHLKAAGRIIADYTSQCTKPDQDVKMLLDIFAYHNVLASVGTDHTSLVMDYYYISETWSAFTGKNFAFLSCVDRLLSLVAKLSVLSSSACLECPAISSFSLDENPAGINLPSSPLPCACHHTSKRKPHRTISATHLPSALALKTDLEQWEPPVAGVSDDARNTAEAMRSAGLLFYHQLTSQYRSTRDVASIASACRSVINHIDVVPADSPAAASHLWPLYMAGCFLLPSRSSTDVSWDDGSQDLQGVDSDTLSLRDSIRRRLTALKAKRGIRTVDRVAERLDKIWSRNVGDVEASWNELTDPLILI</sequence>
<evidence type="ECO:0000313" key="5">
    <source>
        <dbReference type="Proteomes" id="UP000288859"/>
    </source>
</evidence>
<protein>
    <recommendedName>
        <fullName evidence="6">Transcription factor domain-containing protein</fullName>
    </recommendedName>
</protein>
<keyword evidence="2" id="KW-0539">Nucleus</keyword>
<feature type="region of interest" description="Disordered" evidence="3">
    <location>
        <begin position="1"/>
        <end position="37"/>
    </location>
</feature>
<evidence type="ECO:0008006" key="6">
    <source>
        <dbReference type="Google" id="ProtNLM"/>
    </source>
</evidence>
<dbReference type="GO" id="GO:0005634">
    <property type="term" value="C:nucleus"/>
    <property type="evidence" value="ECO:0007669"/>
    <property type="project" value="UniProtKB-SubCell"/>
</dbReference>
<dbReference type="OrthoDB" id="187139at2759"/>
<evidence type="ECO:0000256" key="3">
    <source>
        <dbReference type="SAM" id="MobiDB-lite"/>
    </source>
</evidence>
<reference evidence="4 5" key="1">
    <citation type="submission" date="2017-03" db="EMBL/GenBank/DDBJ databases">
        <title>Genomes of endolithic fungi from Antarctica.</title>
        <authorList>
            <person name="Coleine C."/>
            <person name="Masonjones S."/>
            <person name="Stajich J.E."/>
        </authorList>
    </citation>
    <scope>NUCLEOTIDE SEQUENCE [LARGE SCALE GENOMIC DNA]</scope>
    <source>
        <strain evidence="4 5">CCFEE 6314</strain>
    </source>
</reference>
<dbReference type="PANTHER" id="PTHR37534:SF46">
    <property type="entry name" value="ZN(II)2CYS6 TRANSCRIPTION FACTOR (EUROFUNG)"/>
    <property type="match status" value="1"/>
</dbReference>
<comment type="subcellular location">
    <subcellularLocation>
        <location evidence="1">Nucleus</location>
    </subcellularLocation>
</comment>
<dbReference type="EMBL" id="NAJM01000011">
    <property type="protein sequence ID" value="RVX72713.1"/>
    <property type="molecule type" value="Genomic_DNA"/>
</dbReference>
<dbReference type="InterPro" id="IPR021858">
    <property type="entry name" value="Fun_TF"/>
</dbReference>
<evidence type="ECO:0000256" key="2">
    <source>
        <dbReference type="ARBA" id="ARBA00023242"/>
    </source>
</evidence>
<accession>A0A438NAQ7</accession>
<feature type="compositionally biased region" description="Polar residues" evidence="3">
    <location>
        <begin position="14"/>
        <end position="25"/>
    </location>
</feature>
<proteinExistence type="predicted"/>
<name>A0A438NAQ7_EXOME</name>
<gene>
    <name evidence="4" type="ORF">B0A52_04111</name>
</gene>
<feature type="compositionally biased region" description="Basic residues" evidence="3">
    <location>
        <begin position="1"/>
        <end position="13"/>
    </location>
</feature>
<evidence type="ECO:0000256" key="1">
    <source>
        <dbReference type="ARBA" id="ARBA00004123"/>
    </source>
</evidence>
<organism evidence="4 5">
    <name type="scientific">Exophiala mesophila</name>
    <name type="common">Black yeast-like fungus</name>
    <dbReference type="NCBI Taxonomy" id="212818"/>
    <lineage>
        <taxon>Eukaryota</taxon>
        <taxon>Fungi</taxon>
        <taxon>Dikarya</taxon>
        <taxon>Ascomycota</taxon>
        <taxon>Pezizomycotina</taxon>
        <taxon>Eurotiomycetes</taxon>
        <taxon>Chaetothyriomycetidae</taxon>
        <taxon>Chaetothyriales</taxon>
        <taxon>Herpotrichiellaceae</taxon>
        <taxon>Exophiala</taxon>
    </lineage>
</organism>
<dbReference type="Pfam" id="PF11951">
    <property type="entry name" value="Fungal_trans_2"/>
    <property type="match status" value="1"/>
</dbReference>
<dbReference type="AlphaFoldDB" id="A0A438NAQ7"/>
<dbReference type="Proteomes" id="UP000288859">
    <property type="component" value="Unassembled WGS sequence"/>
</dbReference>
<comment type="caution">
    <text evidence="4">The sequence shown here is derived from an EMBL/GenBank/DDBJ whole genome shotgun (WGS) entry which is preliminary data.</text>
</comment>